<proteinExistence type="predicted"/>
<dbReference type="Proteomes" id="UP001138802">
    <property type="component" value="Unassembled WGS sequence"/>
</dbReference>
<evidence type="ECO:0000313" key="5">
    <source>
        <dbReference type="Proteomes" id="UP001138802"/>
    </source>
</evidence>
<dbReference type="InterPro" id="IPR036280">
    <property type="entry name" value="Multihaem_cyt_sf"/>
</dbReference>
<evidence type="ECO:0000256" key="1">
    <source>
        <dbReference type="ARBA" id="ARBA00022729"/>
    </source>
</evidence>
<dbReference type="PIRSF" id="PIRSF039014">
    <property type="entry name" value="OTR_cyc"/>
    <property type="match status" value="1"/>
</dbReference>
<dbReference type="Gene3D" id="1.10.1130.10">
    <property type="entry name" value="Flavocytochrome C3, Chain A"/>
    <property type="match status" value="1"/>
</dbReference>
<evidence type="ECO:0000313" key="4">
    <source>
        <dbReference type="EMBL" id="MBK1646407.1"/>
    </source>
</evidence>
<dbReference type="NCBIfam" id="TIGR04315">
    <property type="entry name" value="octaheme_Shew"/>
    <property type="match status" value="1"/>
</dbReference>
<gene>
    <name evidence="4" type="ORF">CKO25_17495</name>
</gene>
<keyword evidence="2" id="KW-0472">Membrane</keyword>
<evidence type="ECO:0000256" key="2">
    <source>
        <dbReference type="SAM" id="Phobius"/>
    </source>
</evidence>
<reference evidence="4 5" key="1">
    <citation type="journal article" date="2020" name="Microorganisms">
        <title>Osmotic Adaptation and Compatible Solute Biosynthesis of Phototrophic Bacteria as Revealed from Genome Analyses.</title>
        <authorList>
            <person name="Imhoff J.F."/>
            <person name="Rahn T."/>
            <person name="Kunzel S."/>
            <person name="Keller A."/>
            <person name="Neulinger S.C."/>
        </authorList>
    </citation>
    <scope>NUCLEOTIDE SEQUENCE [LARGE SCALE GENOMIC DNA]</scope>
    <source>
        <strain evidence="4 5">DSM 21303</strain>
    </source>
</reference>
<feature type="transmembrane region" description="Helical" evidence="2">
    <location>
        <begin position="516"/>
        <end position="538"/>
    </location>
</feature>
<keyword evidence="2" id="KW-0812">Transmembrane</keyword>
<accession>A0A9X0WKH6</accession>
<name>A0A9X0WKH6_9GAMM</name>
<dbReference type="GO" id="GO:0016491">
    <property type="term" value="F:oxidoreductase activity"/>
    <property type="evidence" value="ECO:0007669"/>
    <property type="project" value="TreeGrafter"/>
</dbReference>
<dbReference type="PANTHER" id="PTHR35038:SF5">
    <property type="entry name" value="CYTOCHROME C-TYPE PROTEIN NRFB"/>
    <property type="match status" value="1"/>
</dbReference>
<dbReference type="Pfam" id="PF11783">
    <property type="entry name" value="Cytochrome_cB"/>
    <property type="match status" value="1"/>
</dbReference>
<keyword evidence="5" id="KW-1185">Reference proteome</keyword>
<organism evidence="4 5">
    <name type="scientific">Thiocapsa imhoffii</name>
    <dbReference type="NCBI Taxonomy" id="382777"/>
    <lineage>
        <taxon>Bacteria</taxon>
        <taxon>Pseudomonadati</taxon>
        <taxon>Pseudomonadota</taxon>
        <taxon>Gammaproteobacteria</taxon>
        <taxon>Chromatiales</taxon>
        <taxon>Chromatiaceae</taxon>
        <taxon>Thiocapsa</taxon>
    </lineage>
</organism>
<dbReference type="RefSeq" id="WP_200389219.1">
    <property type="nucleotide sequence ID" value="NZ_NRSD01000024.1"/>
</dbReference>
<keyword evidence="1 3" id="KW-0732">Signal</keyword>
<comment type="caution">
    <text evidence="4">The sequence shown here is derived from an EMBL/GenBank/DDBJ whole genome shotgun (WGS) entry which is preliminary data.</text>
</comment>
<keyword evidence="2" id="KW-1133">Transmembrane helix</keyword>
<evidence type="ECO:0000256" key="3">
    <source>
        <dbReference type="SAM" id="SignalP"/>
    </source>
</evidence>
<dbReference type="InterPro" id="IPR024673">
    <property type="entry name" value="Octahem_Cyt_c"/>
</dbReference>
<dbReference type="SUPFAM" id="SSF48695">
    <property type="entry name" value="Multiheme cytochromes"/>
    <property type="match status" value="1"/>
</dbReference>
<dbReference type="PANTHER" id="PTHR35038">
    <property type="entry name" value="DISSIMILATORY SULFITE REDUCTASE SIRA"/>
    <property type="match status" value="1"/>
</dbReference>
<feature type="signal peptide" evidence="3">
    <location>
        <begin position="1"/>
        <end position="24"/>
    </location>
</feature>
<dbReference type="EMBL" id="NRSD01000024">
    <property type="protein sequence ID" value="MBK1646407.1"/>
    <property type="molecule type" value="Genomic_DNA"/>
</dbReference>
<dbReference type="InterPro" id="IPR051829">
    <property type="entry name" value="Multiheme_Cytochr_ET"/>
</dbReference>
<feature type="chain" id="PRO_5040903084" evidence="3">
    <location>
        <begin position="25"/>
        <end position="553"/>
    </location>
</feature>
<protein>
    <submittedName>
        <fullName evidence="4">Cytochrome C</fullName>
    </submittedName>
</protein>
<dbReference type="AlphaFoldDB" id="A0A9X0WKH6"/>
<sequence length="553" mass="60662">MRPIILVMALACCLVLIGAGTSYARDQWPTPPAADEPTPQVSGPLRGGTADHSKFDVLQGPFASGPEVTVACLSCHTEAGTHFMKNVHWTWSYVNEETGQQLGKRHLINNFCTNARGNEGMCAQCHAGYGWKDEQFDFTDETNIDCLVCHESTGTYYKVPNSSGGEACAVMFEGKQPIDLALVAQSVTVPQRANCGACHFFGGGGDNVKHGDLSSALTAPPRSLDVHMGVDGLNFACTACHITNRHVWAGSRYQVIAKDTEGPGKPGQRRDVTSCESCHGLSPHPVDSLANFKLNDHVQSIACQTCHIPELARGGVATVTEWDWRTAGRTRDGEGYHEAGYIQGNGDHRYTYKSIKGDFRFDENIPPEYGWFDGQMRYTTIDTRFDPAAESIEINGFSGSRDDPRARIWPFKRMRTWQPFDQVNGTLVYTHLWGETEAAYWGNYDMAAAIEKGMADFGLDYSGEFGFIETISWWPITHMVVPKEQALGCGDCHTPHDSRLATVAGVYIPGRDRNRWIDLIGILLIAGTLGGILIHGLVRFFSPTHGSNGGHHG</sequence>